<name>A0A9Q0Y096_9SAUR</name>
<dbReference type="InterPro" id="IPR029421">
    <property type="entry name" value="MTBP_N"/>
</dbReference>
<proteinExistence type="predicted"/>
<dbReference type="InterPro" id="IPR029418">
    <property type="entry name" value="MTBP_C"/>
</dbReference>
<protein>
    <recommendedName>
        <fullName evidence="6">Mdm2-binding protein</fullName>
    </recommendedName>
</protein>
<dbReference type="Proteomes" id="UP001142489">
    <property type="component" value="Unassembled WGS sequence"/>
</dbReference>
<evidence type="ECO:0000313" key="5">
    <source>
        <dbReference type="Proteomes" id="UP001142489"/>
    </source>
</evidence>
<keyword evidence="5" id="KW-1185">Reference proteome</keyword>
<feature type="domain" description="DM2" evidence="1">
    <location>
        <begin position="1"/>
        <end position="251"/>
    </location>
</feature>
<dbReference type="GO" id="GO:0031396">
    <property type="term" value="P:regulation of protein ubiquitination"/>
    <property type="evidence" value="ECO:0007669"/>
    <property type="project" value="InterPro"/>
</dbReference>
<dbReference type="Pfam" id="PF14920">
    <property type="entry name" value="MTBP_C"/>
    <property type="match status" value="1"/>
</dbReference>
<gene>
    <name evidence="4" type="ORF">JRQ81_010665</name>
</gene>
<dbReference type="PANTHER" id="PTHR14382">
    <property type="entry name" value="MDM2-BINDING PROTEIN"/>
    <property type="match status" value="1"/>
</dbReference>
<evidence type="ECO:0000313" key="4">
    <source>
        <dbReference type="EMBL" id="KAJ7338096.1"/>
    </source>
</evidence>
<feature type="domain" description="MDN2-binding protein C-terminal" evidence="3">
    <location>
        <begin position="611"/>
        <end position="868"/>
    </location>
</feature>
<feature type="domain" description="DM2" evidence="2">
    <location>
        <begin position="280"/>
        <end position="607"/>
    </location>
</feature>
<evidence type="ECO:0000259" key="3">
    <source>
        <dbReference type="Pfam" id="PF14920"/>
    </source>
</evidence>
<dbReference type="EMBL" id="JAPFRF010000003">
    <property type="protein sequence ID" value="KAJ7338096.1"/>
    <property type="molecule type" value="Genomic_DNA"/>
</dbReference>
<dbReference type="AlphaFoldDB" id="A0A9Q0Y096"/>
<dbReference type="GO" id="GO:0034501">
    <property type="term" value="P:protein localization to kinetochore"/>
    <property type="evidence" value="ECO:0007669"/>
    <property type="project" value="TreeGrafter"/>
</dbReference>
<organism evidence="4 5">
    <name type="scientific">Phrynocephalus forsythii</name>
    <dbReference type="NCBI Taxonomy" id="171643"/>
    <lineage>
        <taxon>Eukaryota</taxon>
        <taxon>Metazoa</taxon>
        <taxon>Chordata</taxon>
        <taxon>Craniata</taxon>
        <taxon>Vertebrata</taxon>
        <taxon>Euteleostomi</taxon>
        <taxon>Lepidosauria</taxon>
        <taxon>Squamata</taxon>
        <taxon>Bifurcata</taxon>
        <taxon>Unidentata</taxon>
        <taxon>Episquamata</taxon>
        <taxon>Toxicofera</taxon>
        <taxon>Iguania</taxon>
        <taxon>Acrodonta</taxon>
        <taxon>Agamidae</taxon>
        <taxon>Agaminae</taxon>
        <taxon>Phrynocephalus</taxon>
    </lineage>
</organism>
<accession>A0A9Q0Y096</accession>
<dbReference type="Pfam" id="PF14919">
    <property type="entry name" value="MTBP_mid"/>
    <property type="match status" value="1"/>
</dbReference>
<dbReference type="GO" id="GO:0007089">
    <property type="term" value="P:traversing start control point of mitotic cell cycle"/>
    <property type="evidence" value="ECO:0007669"/>
    <property type="project" value="TreeGrafter"/>
</dbReference>
<dbReference type="PANTHER" id="PTHR14382:SF1">
    <property type="entry name" value="MDM2-BINDING PROTEIN"/>
    <property type="match status" value="1"/>
</dbReference>
<comment type="caution">
    <text evidence="4">The sequence shown here is derived from an EMBL/GenBank/DDBJ whole genome shotgun (WGS) entry which is preliminary data.</text>
</comment>
<dbReference type="OrthoDB" id="8633268at2759"/>
<dbReference type="InterPro" id="IPR029420">
    <property type="entry name" value="MTBP_central"/>
</dbReference>
<evidence type="ECO:0000259" key="2">
    <source>
        <dbReference type="Pfam" id="PF14919"/>
    </source>
</evidence>
<sequence>MDRYLLFVSWKGTRRGEADSPGSPDLMAENIYTLLEANCAASLNAKHQDFPACSILGIPCVKEWYFAIQSICGFSQFCSSDWENVNFDLETDQSKSSIQRDIEECLGDFQSFEEDSNSRESLSLIDLYEESAENIHLLADKLPAPGKAMIDIILQSSEKDAPCLKDCLPVIGALKHLREWHAAKITVVVQESKTWQNIIDYLSAHVVDPEKLPSTIDSRELWRGKIQIWEQKFHSEITFPDFCIKGIASEKPLSTVHFETFLDTNETERNSKNFNNNLREVFHYYGPALKFVKMVLLSQVPHSVISDLQFELSLGRNDVEEKCTLFWDQISSLNGKVGALFVLPCSVSAMSIPLPSQLSAKKWKEYIAQKPQIINVPEVELKGETCNYYFLVQGNGCGGCKATMIYSASQINGSITFAETIGKLTTKAGEAEAGLFEECIRSLPHFHGEQILQREKKLACIQALALNHCLKRQETMGHQLEPLADDLKTLLTHNKDYFLELWSVSHRNKTGLVAAAETKGQGTIYDLALEGLNPLQWPERSVLQNLEHFEKIKQKTRVSEQLLGRKDGQKGSTTLLDAKELLKYFTPEGMPVGDLKPLPIQKSDNAFLLTPKLTPRKLTSLPFEKAADCHYHGLEYCLDNRKALEKDMGFAELQTRLIRYETQTTCAKECCPVPFALSPLPSPGVLSEPGSIPDGESLQRELHSQVSRLKRKPKDLTSLYPAKRLVKSESTDSLLSQASVSSGSCTGMTTRQSLETSGSLSSVVVKETQNPVCRVSTKSSSGSQKCDLKADALKPTRESRSQKHTRMLTEVVTKTLERHGITENHKCFAACRQRLFEISKCYLKDLKTSRGLFDEMKKAASSNVKQVIEWVLEKSKDK</sequence>
<evidence type="ECO:0008006" key="6">
    <source>
        <dbReference type="Google" id="ProtNLM"/>
    </source>
</evidence>
<dbReference type="GO" id="GO:0000776">
    <property type="term" value="C:kinetochore"/>
    <property type="evidence" value="ECO:0007669"/>
    <property type="project" value="TreeGrafter"/>
</dbReference>
<reference evidence="4" key="1">
    <citation type="journal article" date="2023" name="DNA Res.">
        <title>Chromosome-level genome assembly of Phrynocephalus forsythii using third-generation DNA sequencing and Hi-C analysis.</title>
        <authorList>
            <person name="Qi Y."/>
            <person name="Zhao W."/>
            <person name="Zhao Y."/>
            <person name="Niu C."/>
            <person name="Cao S."/>
            <person name="Zhang Y."/>
        </authorList>
    </citation>
    <scope>NUCLEOTIDE SEQUENCE</scope>
    <source>
        <tissue evidence="4">Muscle</tissue>
    </source>
</reference>
<dbReference type="InterPro" id="IPR039061">
    <property type="entry name" value="MTBP"/>
</dbReference>
<evidence type="ECO:0000259" key="1">
    <source>
        <dbReference type="Pfam" id="PF14918"/>
    </source>
</evidence>
<dbReference type="Pfam" id="PF14918">
    <property type="entry name" value="MTBP_N"/>
    <property type="match status" value="1"/>
</dbReference>